<dbReference type="EC" id="1.1.1.290" evidence="5"/>
<comment type="caution">
    <text evidence="5">Lacks conserved residue(s) required for the propagation of feature annotation.</text>
</comment>
<comment type="pathway">
    <text evidence="5">Cofactor biosynthesis; pyridoxine 5'-phosphate biosynthesis; pyridoxine 5'-phosphate from D-erythrose 4-phosphate: step 2/5.</text>
</comment>
<feature type="binding site" evidence="5">
    <location>
        <position position="66"/>
    </location>
    <ligand>
        <name>substrate</name>
    </ligand>
</feature>
<dbReference type="GO" id="GO:0046983">
    <property type="term" value="F:protein dimerization activity"/>
    <property type="evidence" value="ECO:0007669"/>
    <property type="project" value="InterPro"/>
</dbReference>
<keyword evidence="3 5" id="KW-0520">NAD</keyword>
<evidence type="ECO:0000259" key="7">
    <source>
        <dbReference type="Pfam" id="PF02826"/>
    </source>
</evidence>
<dbReference type="InterPro" id="IPR024531">
    <property type="entry name" value="Erythronate-4-P_DHase_dimer"/>
</dbReference>
<dbReference type="PROSITE" id="PS00065">
    <property type="entry name" value="D_2_HYDROXYACID_DH_1"/>
    <property type="match status" value="1"/>
</dbReference>
<evidence type="ECO:0000259" key="8">
    <source>
        <dbReference type="Pfam" id="PF11890"/>
    </source>
</evidence>
<comment type="catalytic activity">
    <reaction evidence="5">
        <text>4-phospho-D-erythronate + NAD(+) = (R)-3-hydroxy-2-oxo-4-phosphooxybutanoate + NADH + H(+)</text>
        <dbReference type="Rhea" id="RHEA:18829"/>
        <dbReference type="ChEBI" id="CHEBI:15378"/>
        <dbReference type="ChEBI" id="CHEBI:57540"/>
        <dbReference type="ChEBI" id="CHEBI:57945"/>
        <dbReference type="ChEBI" id="CHEBI:58538"/>
        <dbReference type="ChEBI" id="CHEBI:58766"/>
        <dbReference type="EC" id="1.1.1.290"/>
    </reaction>
</comment>
<evidence type="ECO:0000313" key="9">
    <source>
        <dbReference type="EMBL" id="RWR00743.1"/>
    </source>
</evidence>
<feature type="binding site" evidence="5">
    <location>
        <position position="258"/>
    </location>
    <ligand>
        <name>substrate</name>
    </ligand>
</feature>
<dbReference type="Gene3D" id="3.30.1370.170">
    <property type="match status" value="1"/>
</dbReference>
<dbReference type="SUPFAM" id="SSF52283">
    <property type="entry name" value="Formate/glycerate dehydrogenase catalytic domain-like"/>
    <property type="match status" value="1"/>
</dbReference>
<dbReference type="Proteomes" id="UP000288794">
    <property type="component" value="Unassembled WGS sequence"/>
</dbReference>
<keyword evidence="10" id="KW-1185">Reference proteome</keyword>
<feature type="domain" description="Erythronate-4-phosphate dehydrogenase dimerisation" evidence="8">
    <location>
        <begin position="289"/>
        <end position="369"/>
    </location>
</feature>
<feature type="domain" description="D-isomer specific 2-hydroxyacid dehydrogenase catalytic" evidence="6">
    <location>
        <begin position="4"/>
        <end position="280"/>
    </location>
</feature>
<feature type="binding site" evidence="5">
    <location>
        <position position="45"/>
    </location>
    <ligand>
        <name>substrate</name>
    </ligand>
</feature>
<feature type="active site" evidence="5">
    <location>
        <position position="208"/>
    </location>
</feature>
<feature type="binding site" evidence="5">
    <location>
        <position position="146"/>
    </location>
    <ligand>
        <name>NAD(+)</name>
        <dbReference type="ChEBI" id="CHEBI:57540"/>
    </ligand>
</feature>
<evidence type="ECO:0000256" key="4">
    <source>
        <dbReference type="ARBA" id="ARBA00023096"/>
    </source>
</evidence>
<organism evidence="9 10">
    <name type="scientific">[Pantoea] beijingensis</name>
    <dbReference type="NCBI Taxonomy" id="1324864"/>
    <lineage>
        <taxon>Bacteria</taxon>
        <taxon>Pseudomonadati</taxon>
        <taxon>Pseudomonadota</taxon>
        <taxon>Gammaproteobacteria</taxon>
        <taxon>Enterobacterales</taxon>
        <taxon>Erwiniaceae</taxon>
        <taxon>Erwinia</taxon>
    </lineage>
</organism>
<evidence type="ECO:0000259" key="6">
    <source>
        <dbReference type="Pfam" id="PF00389"/>
    </source>
</evidence>
<dbReference type="Pfam" id="PF02826">
    <property type="entry name" value="2-Hacid_dh_C"/>
    <property type="match status" value="1"/>
</dbReference>
<feature type="binding site" evidence="5">
    <location>
        <position position="232"/>
    </location>
    <ligand>
        <name>NAD(+)</name>
        <dbReference type="ChEBI" id="CHEBI:57540"/>
    </ligand>
</feature>
<gene>
    <name evidence="5" type="primary">pdxB</name>
    <name evidence="9" type="ORF">ED28_17965</name>
</gene>
<dbReference type="Gene3D" id="3.40.50.720">
    <property type="entry name" value="NAD(P)-binding Rossmann-like Domain"/>
    <property type="match status" value="2"/>
</dbReference>
<dbReference type="GO" id="GO:0033711">
    <property type="term" value="F:4-phosphoerythronate dehydrogenase activity"/>
    <property type="evidence" value="ECO:0007669"/>
    <property type="project" value="UniProtKB-EC"/>
</dbReference>
<comment type="subunit">
    <text evidence="5">Homodimer.</text>
</comment>
<comment type="similarity">
    <text evidence="5">Belongs to the D-isomer specific 2-hydroxyacid dehydrogenase family. PdxB subfamily.</text>
</comment>
<dbReference type="GO" id="GO:0008615">
    <property type="term" value="P:pyridoxine biosynthetic process"/>
    <property type="evidence" value="ECO:0007669"/>
    <property type="project" value="UniProtKB-UniRule"/>
</dbReference>
<feature type="active site" description="Proton donor" evidence="5">
    <location>
        <position position="254"/>
    </location>
</feature>
<dbReference type="FunFam" id="3.30.1370.170:FF:000001">
    <property type="entry name" value="Erythronate-4-phosphate dehydrogenase"/>
    <property type="match status" value="1"/>
</dbReference>
<dbReference type="PANTHER" id="PTHR42938">
    <property type="entry name" value="FORMATE DEHYDROGENASE 1"/>
    <property type="match status" value="1"/>
</dbReference>
<dbReference type="InterPro" id="IPR036291">
    <property type="entry name" value="NAD(P)-bd_dom_sf"/>
</dbReference>
<comment type="subcellular location">
    <subcellularLocation>
        <location evidence="5">Cytoplasm</location>
    </subcellularLocation>
</comment>
<dbReference type="HAMAP" id="MF_01825">
    <property type="entry name" value="PdxB"/>
    <property type="match status" value="1"/>
</dbReference>
<dbReference type="InterPro" id="IPR029752">
    <property type="entry name" value="D-isomer_DH_CS1"/>
</dbReference>
<name>A0A443I9M1_9GAMM</name>
<keyword evidence="1 5" id="KW-0963">Cytoplasm</keyword>
<dbReference type="FunFam" id="3.40.50.720:FF:000093">
    <property type="entry name" value="Erythronate-4-phosphate dehydrogenase"/>
    <property type="match status" value="1"/>
</dbReference>
<dbReference type="NCBIfam" id="NF001309">
    <property type="entry name" value="PRK00257.1"/>
    <property type="match status" value="1"/>
</dbReference>
<evidence type="ECO:0000313" key="10">
    <source>
        <dbReference type="Proteomes" id="UP000288794"/>
    </source>
</evidence>
<dbReference type="AlphaFoldDB" id="A0A443I9M1"/>
<proteinExistence type="inferred from homology"/>
<keyword evidence="2 5" id="KW-0560">Oxidoreductase</keyword>
<comment type="caution">
    <text evidence="9">The sequence shown here is derived from an EMBL/GenBank/DDBJ whole genome shotgun (WGS) entry which is preliminary data.</text>
</comment>
<dbReference type="InterPro" id="IPR006139">
    <property type="entry name" value="D-isomer_2_OHA_DH_cat_dom"/>
</dbReference>
<evidence type="ECO:0000256" key="5">
    <source>
        <dbReference type="HAMAP-Rule" id="MF_01825"/>
    </source>
</evidence>
<keyword evidence="4 5" id="KW-0664">Pyridoxine biosynthesis</keyword>
<dbReference type="CDD" id="cd12158">
    <property type="entry name" value="ErythrP_dh"/>
    <property type="match status" value="1"/>
</dbReference>
<dbReference type="NCBIfam" id="NF011966">
    <property type="entry name" value="PRK15438.1"/>
    <property type="match status" value="1"/>
</dbReference>
<dbReference type="PANTHER" id="PTHR42938:SF9">
    <property type="entry name" value="FORMATE DEHYDROGENASE 1"/>
    <property type="match status" value="1"/>
</dbReference>
<dbReference type="InterPro" id="IPR006140">
    <property type="entry name" value="D-isomer_DH_NAD-bd"/>
</dbReference>
<dbReference type="EMBL" id="JMEE01000046">
    <property type="protein sequence ID" value="RWR00743.1"/>
    <property type="molecule type" value="Genomic_DNA"/>
</dbReference>
<feature type="binding site" evidence="5">
    <location>
        <position position="175"/>
    </location>
    <ligand>
        <name>NAD(+)</name>
        <dbReference type="ChEBI" id="CHEBI:57540"/>
    </ligand>
</feature>
<dbReference type="PROSITE" id="PS00671">
    <property type="entry name" value="D_2_HYDROXYACID_DH_3"/>
    <property type="match status" value="1"/>
</dbReference>
<dbReference type="GO" id="GO:0051287">
    <property type="term" value="F:NAD binding"/>
    <property type="evidence" value="ECO:0007669"/>
    <property type="project" value="InterPro"/>
</dbReference>
<dbReference type="GO" id="GO:0036001">
    <property type="term" value="P:'de novo' pyridoxal 5'-phosphate biosynthetic process"/>
    <property type="evidence" value="ECO:0007669"/>
    <property type="project" value="TreeGrafter"/>
</dbReference>
<feature type="active site" evidence="5">
    <location>
        <position position="237"/>
    </location>
</feature>
<dbReference type="Pfam" id="PF00389">
    <property type="entry name" value="2-Hacid_dh"/>
    <property type="match status" value="1"/>
</dbReference>
<dbReference type="SUPFAM" id="SSF51735">
    <property type="entry name" value="NAD(P)-binding Rossmann-fold domains"/>
    <property type="match status" value="1"/>
</dbReference>
<accession>A0A443I9M1</accession>
<dbReference type="InterPro" id="IPR020921">
    <property type="entry name" value="Erythronate-4-P_DHase"/>
</dbReference>
<evidence type="ECO:0000256" key="2">
    <source>
        <dbReference type="ARBA" id="ARBA00023002"/>
    </source>
</evidence>
<dbReference type="RefSeq" id="WP_128179385.1">
    <property type="nucleotide sequence ID" value="NZ_CP071409.1"/>
</dbReference>
<comment type="function">
    <text evidence="5">Catalyzes the oxidation of erythronate-4-phosphate to 3-hydroxy-2-oxo-4-phosphonooxybutanoate.</text>
</comment>
<feature type="binding site" evidence="5">
    <location>
        <position position="257"/>
    </location>
    <ligand>
        <name>NAD(+)</name>
        <dbReference type="ChEBI" id="CHEBI:57540"/>
    </ligand>
</feature>
<evidence type="ECO:0000256" key="3">
    <source>
        <dbReference type="ARBA" id="ARBA00023027"/>
    </source>
</evidence>
<feature type="domain" description="D-isomer specific 2-hydroxyacid dehydrogenase NAD-binding" evidence="7">
    <location>
        <begin position="109"/>
        <end position="246"/>
    </location>
</feature>
<dbReference type="UniPathway" id="UPA00244">
    <property type="reaction ID" value="UER00310"/>
</dbReference>
<dbReference type="GO" id="GO:0005829">
    <property type="term" value="C:cytosol"/>
    <property type="evidence" value="ECO:0007669"/>
    <property type="project" value="TreeGrafter"/>
</dbReference>
<protein>
    <recommendedName>
        <fullName evidence="5">Erythronate-4-phosphate dehydrogenase</fullName>
        <ecNumber evidence="5">1.1.1.290</ecNumber>
    </recommendedName>
</protein>
<dbReference type="Pfam" id="PF11890">
    <property type="entry name" value="DUF3410"/>
    <property type="match status" value="1"/>
</dbReference>
<reference evidence="9 10" key="1">
    <citation type="submission" date="2014-04" db="EMBL/GenBank/DDBJ databases">
        <title>Draft genome sequence of Pantoea beijingensis strain LMG 27579, an emerging pathogen to Pleurotus eryngii with potential industrial application.</title>
        <authorList>
            <person name="Xu F."/>
            <person name="Liu Y."/>
            <person name="Wang S."/>
            <person name="Yin Y."/>
            <person name="Ma Y."/>
            <person name="Zhao S."/>
            <person name="Rong C."/>
        </authorList>
    </citation>
    <scope>NUCLEOTIDE SEQUENCE [LARGE SCALE GENOMIC DNA]</scope>
    <source>
        <strain evidence="9 10">LMG 27579</strain>
    </source>
</reference>
<dbReference type="InterPro" id="IPR029753">
    <property type="entry name" value="D-isomer_DH_CS"/>
</dbReference>
<sequence>MKILVDENMPYARELFSRTGDVVAVPGRPIPEAELQDADGLMVRSVTKVDAALLKGKPVKFVGTATAGTDHVDEDYLHQQGIGFSAAPGCNAIAVVEYVFSALLLLAERDGFQLQDRTVGIVGVGNVGGRLQARLEALGIRTLLCDPPRAERGDEGEFYSLDTLVAEADVLTFHTPLFKDGPFKTLHLADETLLNALRPDTILINACRGAVVDNVALLQVLKQRGDLSVVLDVWEPEPELSLELLDYVDIGTAHIAGYTLEGKARGTTQVFEAWTQFIGQAQQVSLETLLPAPEFGRITLHGALDQATLKRLVHLVYDVRRDDAPLRHVAAIAGEFDRLRKNYQERREWSSLHVQCDDAAAAELLKKLGFNAVYHPAR</sequence>
<evidence type="ECO:0000256" key="1">
    <source>
        <dbReference type="ARBA" id="ARBA00022490"/>
    </source>
</evidence>
<dbReference type="InterPro" id="IPR038251">
    <property type="entry name" value="PdxB_dimer_sf"/>
</dbReference>